<protein>
    <recommendedName>
        <fullName evidence="2">Thioredoxin-like fold domain-containing protein</fullName>
    </recommendedName>
</protein>
<feature type="domain" description="Thioredoxin-like fold" evidence="2">
    <location>
        <begin position="26"/>
        <end position="125"/>
    </location>
</feature>
<reference evidence="4" key="1">
    <citation type="journal article" date="2017" name="Nat. Microbiol.">
        <title>Global analysis of biosynthetic gene clusters reveals vast potential of secondary metabolite production in Penicillium species.</title>
        <authorList>
            <person name="Nielsen J.C."/>
            <person name="Grijseels S."/>
            <person name="Prigent S."/>
            <person name="Ji B."/>
            <person name="Dainat J."/>
            <person name="Nielsen K.F."/>
            <person name="Frisvad J.C."/>
            <person name="Workman M."/>
            <person name="Nielsen J."/>
        </authorList>
    </citation>
    <scope>NUCLEOTIDE SEQUENCE [LARGE SCALE GENOMIC DNA]</scope>
    <source>
        <strain evidence="4">IBT 24891</strain>
    </source>
</reference>
<gene>
    <name evidence="3" type="ORF">PENSTE_c008G07496</name>
</gene>
<dbReference type="InterPro" id="IPR012336">
    <property type="entry name" value="Thioredoxin-like_fold"/>
</dbReference>
<dbReference type="InterPro" id="IPR050931">
    <property type="entry name" value="Mito_Protein_Transport_Metaxin"/>
</dbReference>
<dbReference type="GO" id="GO:0005737">
    <property type="term" value="C:cytoplasm"/>
    <property type="evidence" value="ECO:0007669"/>
    <property type="project" value="TreeGrafter"/>
</dbReference>
<accession>A0A1V6TCD1</accession>
<dbReference type="PANTHER" id="PTHR12289">
    <property type="entry name" value="METAXIN RELATED"/>
    <property type="match status" value="1"/>
</dbReference>
<evidence type="ECO:0000259" key="2">
    <source>
        <dbReference type="Pfam" id="PF17172"/>
    </source>
</evidence>
<evidence type="ECO:0000313" key="4">
    <source>
        <dbReference type="Proteomes" id="UP000191285"/>
    </source>
</evidence>
<dbReference type="SFLD" id="SFLDS00019">
    <property type="entry name" value="Glutathione_Transferase_(cytos"/>
    <property type="match status" value="1"/>
</dbReference>
<dbReference type="OrthoDB" id="5809458at2759"/>
<dbReference type="SFLD" id="SFLDG01200">
    <property type="entry name" value="SUF1.1"/>
    <property type="match status" value="1"/>
</dbReference>
<dbReference type="InterPro" id="IPR040079">
    <property type="entry name" value="Glutathione_S-Trfase"/>
</dbReference>
<name>A0A1V6TCD1_9EURO</name>
<proteinExistence type="inferred from homology"/>
<evidence type="ECO:0000313" key="3">
    <source>
        <dbReference type="EMBL" id="OQE23816.1"/>
    </source>
</evidence>
<dbReference type="InterPro" id="IPR036282">
    <property type="entry name" value="Glutathione-S-Trfase_C_sf"/>
</dbReference>
<sequence length="259" mass="29204">MSTNDSPSNITIFRGFPEKGCYTWSPFVTKLESRLRFGDISYNVDSGSPTKAPRGKVPYITFECDGQMQSIADSGLIVHSFVESGYLKDLNAAISPVQKAQDLAIIALLENRLYFLQGHERWIENYYTMRAKILGEMSWPLQIVVGNIIYNKTVRTMQGQGTGTFSSEEIATFRAEIWESLNAILSASYSQHRDSESPFWLWGGDAPTEADTVVFGFIISGLICTAGPMTRQVLDGYPTLVAYARRIHDEYFPDYKIWE</sequence>
<comment type="caution">
    <text evidence="3">The sequence shown here is derived from an EMBL/GenBank/DDBJ whole genome shotgun (WGS) entry which is preliminary data.</text>
</comment>
<dbReference type="SUPFAM" id="SSF47616">
    <property type="entry name" value="GST C-terminal domain-like"/>
    <property type="match status" value="1"/>
</dbReference>
<dbReference type="AlphaFoldDB" id="A0A1V6TCD1"/>
<dbReference type="Pfam" id="PF17172">
    <property type="entry name" value="GST_N_4"/>
    <property type="match status" value="1"/>
</dbReference>
<dbReference type="EMBL" id="MLKD01000008">
    <property type="protein sequence ID" value="OQE23816.1"/>
    <property type="molecule type" value="Genomic_DNA"/>
</dbReference>
<evidence type="ECO:0000256" key="1">
    <source>
        <dbReference type="ARBA" id="ARBA00006475"/>
    </source>
</evidence>
<keyword evidence="4" id="KW-1185">Reference proteome</keyword>
<dbReference type="Proteomes" id="UP000191285">
    <property type="component" value="Unassembled WGS sequence"/>
</dbReference>
<dbReference type="InterPro" id="IPR026928">
    <property type="entry name" value="FAX/IsoI-like"/>
</dbReference>
<dbReference type="CDD" id="cd03193">
    <property type="entry name" value="GST_C_Metaxin"/>
    <property type="match status" value="1"/>
</dbReference>
<dbReference type="PANTHER" id="PTHR12289:SF41">
    <property type="entry name" value="FAILED AXON CONNECTIONS-RELATED"/>
    <property type="match status" value="1"/>
</dbReference>
<organism evidence="3 4">
    <name type="scientific">Penicillium steckii</name>
    <dbReference type="NCBI Taxonomy" id="303698"/>
    <lineage>
        <taxon>Eukaryota</taxon>
        <taxon>Fungi</taxon>
        <taxon>Dikarya</taxon>
        <taxon>Ascomycota</taxon>
        <taxon>Pezizomycotina</taxon>
        <taxon>Eurotiomycetes</taxon>
        <taxon>Eurotiomycetidae</taxon>
        <taxon>Eurotiales</taxon>
        <taxon>Aspergillaceae</taxon>
        <taxon>Penicillium</taxon>
    </lineage>
</organism>
<comment type="similarity">
    <text evidence="1">Belongs to the FAX family.</text>
</comment>
<dbReference type="SFLD" id="SFLDG01180">
    <property type="entry name" value="SUF1"/>
    <property type="match status" value="1"/>
</dbReference>